<dbReference type="InterPro" id="IPR055166">
    <property type="entry name" value="Transc_reg_Sar_Rot_HTH"/>
</dbReference>
<dbReference type="InterPro" id="IPR036390">
    <property type="entry name" value="WH_DNA-bd_sf"/>
</dbReference>
<keyword evidence="4" id="KW-0238">DNA-binding</keyword>
<evidence type="ECO:0000256" key="2">
    <source>
        <dbReference type="ARBA" id="ARBA00022490"/>
    </source>
</evidence>
<dbReference type="Proteomes" id="UP000269692">
    <property type="component" value="Unassembled WGS sequence"/>
</dbReference>
<dbReference type="Pfam" id="PF22381">
    <property type="entry name" value="Staph_reg_Sar_Rot"/>
    <property type="match status" value="1"/>
</dbReference>
<dbReference type="FunFam" id="1.10.10.10:FF:000163">
    <property type="entry name" value="MarR family transcriptional regulator"/>
    <property type="match status" value="1"/>
</dbReference>
<evidence type="ECO:0000256" key="3">
    <source>
        <dbReference type="ARBA" id="ARBA00023015"/>
    </source>
</evidence>
<dbReference type="Gene3D" id="1.10.10.10">
    <property type="entry name" value="Winged helix-like DNA-binding domain superfamily/Winged helix DNA-binding domain"/>
    <property type="match status" value="1"/>
</dbReference>
<dbReference type="AlphaFoldDB" id="A0A3L7AN64"/>
<evidence type="ECO:0000256" key="4">
    <source>
        <dbReference type="ARBA" id="ARBA00023125"/>
    </source>
</evidence>
<dbReference type="GO" id="GO:0005737">
    <property type="term" value="C:cytoplasm"/>
    <property type="evidence" value="ECO:0007669"/>
    <property type="project" value="UniProtKB-SubCell"/>
</dbReference>
<evidence type="ECO:0000259" key="6">
    <source>
        <dbReference type="PROSITE" id="PS50995"/>
    </source>
</evidence>
<reference evidence="7 8" key="1">
    <citation type="submission" date="2018-10" db="EMBL/GenBank/DDBJ databases">
        <title>Xanthobacter tagetidis genome sequencing and assembly.</title>
        <authorList>
            <person name="Maclea K.S."/>
            <person name="Goen A.E."/>
            <person name="Fatima S.A."/>
        </authorList>
    </citation>
    <scope>NUCLEOTIDE SEQUENCE [LARGE SCALE GENOMIC DNA]</scope>
    <source>
        <strain evidence="7 8">ATCC 700314</strain>
    </source>
</reference>
<dbReference type="GO" id="GO:0003700">
    <property type="term" value="F:DNA-binding transcription factor activity"/>
    <property type="evidence" value="ECO:0007669"/>
    <property type="project" value="InterPro"/>
</dbReference>
<dbReference type="RefSeq" id="WP_121621713.1">
    <property type="nucleotide sequence ID" value="NZ_JACIIW010000004.1"/>
</dbReference>
<dbReference type="GO" id="GO:0006950">
    <property type="term" value="P:response to stress"/>
    <property type="evidence" value="ECO:0007669"/>
    <property type="project" value="TreeGrafter"/>
</dbReference>
<evidence type="ECO:0000313" key="8">
    <source>
        <dbReference type="Proteomes" id="UP000269692"/>
    </source>
</evidence>
<dbReference type="InterPro" id="IPR039422">
    <property type="entry name" value="MarR/SlyA-like"/>
</dbReference>
<dbReference type="PROSITE" id="PS50995">
    <property type="entry name" value="HTH_MARR_2"/>
    <property type="match status" value="1"/>
</dbReference>
<dbReference type="PANTHER" id="PTHR33164:SF5">
    <property type="entry name" value="ORGANIC HYDROPEROXIDE RESISTANCE TRANSCRIPTIONAL REGULATOR"/>
    <property type="match status" value="1"/>
</dbReference>
<gene>
    <name evidence="7" type="ORF">D9R14_02625</name>
</gene>
<proteinExistence type="predicted"/>
<protein>
    <submittedName>
        <fullName evidence="7">MarR family transcriptional regulator</fullName>
    </submittedName>
</protein>
<dbReference type="EMBL" id="RCTF01000001">
    <property type="protein sequence ID" value="RLP81899.1"/>
    <property type="molecule type" value="Genomic_DNA"/>
</dbReference>
<dbReference type="InterPro" id="IPR011991">
    <property type="entry name" value="ArsR-like_HTH"/>
</dbReference>
<keyword evidence="8" id="KW-1185">Reference proteome</keyword>
<dbReference type="InterPro" id="IPR000835">
    <property type="entry name" value="HTH_MarR-typ"/>
</dbReference>
<name>A0A3L7AN64_9HYPH</name>
<dbReference type="GO" id="GO:0003677">
    <property type="term" value="F:DNA binding"/>
    <property type="evidence" value="ECO:0007669"/>
    <property type="project" value="UniProtKB-KW"/>
</dbReference>
<feature type="domain" description="HTH marR-type" evidence="6">
    <location>
        <begin position="19"/>
        <end position="149"/>
    </location>
</feature>
<dbReference type="PANTHER" id="PTHR33164">
    <property type="entry name" value="TRANSCRIPTIONAL REGULATOR, MARR FAMILY"/>
    <property type="match status" value="1"/>
</dbReference>
<keyword evidence="2" id="KW-0963">Cytoplasm</keyword>
<dbReference type="InterPro" id="IPR036388">
    <property type="entry name" value="WH-like_DNA-bd_sf"/>
</dbReference>
<dbReference type="PRINTS" id="PR00598">
    <property type="entry name" value="HTHMARR"/>
</dbReference>
<accession>A0A3L7AN64</accession>
<dbReference type="SUPFAM" id="SSF46785">
    <property type="entry name" value="Winged helix' DNA-binding domain"/>
    <property type="match status" value="1"/>
</dbReference>
<keyword evidence="5" id="KW-0804">Transcription</keyword>
<comment type="subcellular location">
    <subcellularLocation>
        <location evidence="1">Cytoplasm</location>
    </subcellularLocation>
</comment>
<organism evidence="7 8">
    <name type="scientific">Xanthobacter tagetidis</name>
    <dbReference type="NCBI Taxonomy" id="60216"/>
    <lineage>
        <taxon>Bacteria</taxon>
        <taxon>Pseudomonadati</taxon>
        <taxon>Pseudomonadota</taxon>
        <taxon>Alphaproteobacteria</taxon>
        <taxon>Hyphomicrobiales</taxon>
        <taxon>Xanthobacteraceae</taxon>
        <taxon>Xanthobacter</taxon>
    </lineage>
</organism>
<evidence type="ECO:0000313" key="7">
    <source>
        <dbReference type="EMBL" id="RLP81899.1"/>
    </source>
</evidence>
<dbReference type="OrthoDB" id="9806864at2"/>
<dbReference type="CDD" id="cd00090">
    <property type="entry name" value="HTH_ARSR"/>
    <property type="match status" value="1"/>
</dbReference>
<sequence length="160" mass="17422">MPQTPPPDRPEGAAIPPLDDFLCFALYAAGHAMTRFYKPLLDPLGLTYPQYLAMVALWEKGERTVGELGEALGLESSTLTPLLKRLEAMGHVVRARDSKDERVVRVRPTDQGMALRERAAAVPGCLFAASGLSLDELVSLRRQLVVLRRALETEPGAADG</sequence>
<evidence type="ECO:0000256" key="5">
    <source>
        <dbReference type="ARBA" id="ARBA00023163"/>
    </source>
</evidence>
<keyword evidence="3" id="KW-0805">Transcription regulation</keyword>
<evidence type="ECO:0000256" key="1">
    <source>
        <dbReference type="ARBA" id="ARBA00004496"/>
    </source>
</evidence>
<comment type="caution">
    <text evidence="7">The sequence shown here is derived from an EMBL/GenBank/DDBJ whole genome shotgun (WGS) entry which is preliminary data.</text>
</comment>
<dbReference type="SMART" id="SM00347">
    <property type="entry name" value="HTH_MARR"/>
    <property type="match status" value="1"/>
</dbReference>